<evidence type="ECO:0000256" key="3">
    <source>
        <dbReference type="ARBA" id="ARBA00022833"/>
    </source>
</evidence>
<feature type="region of interest" description="Disordered" evidence="5">
    <location>
        <begin position="1"/>
        <end position="29"/>
    </location>
</feature>
<dbReference type="OrthoDB" id="6407410at2759"/>
<dbReference type="PANTHER" id="PTHR13848">
    <property type="entry name" value="PROTEIN YIPPEE-LIKE CG15309-RELATED"/>
    <property type="match status" value="1"/>
</dbReference>
<accession>A0A1U7LV29</accession>
<keyword evidence="2" id="KW-0479">Metal-binding</keyword>
<comment type="caution">
    <text evidence="7">The sequence shown here is derived from an EMBL/GenBank/DDBJ whole genome shotgun (WGS) entry which is preliminary data.</text>
</comment>
<dbReference type="InterPro" id="IPR004910">
    <property type="entry name" value="Yippee/Mis18/Cereblon"/>
</dbReference>
<evidence type="ECO:0000313" key="7">
    <source>
        <dbReference type="EMBL" id="OLL26479.1"/>
    </source>
</evidence>
<dbReference type="STRING" id="1198029.A0A1U7LV29"/>
<evidence type="ECO:0000256" key="5">
    <source>
        <dbReference type="SAM" id="MobiDB-lite"/>
    </source>
</evidence>
<dbReference type="AlphaFoldDB" id="A0A1U7LV29"/>
<feature type="domain" description="Yippee" evidence="6">
    <location>
        <begin position="1"/>
        <end position="81"/>
    </location>
</feature>
<evidence type="ECO:0000313" key="8">
    <source>
        <dbReference type="Proteomes" id="UP000186594"/>
    </source>
</evidence>
<dbReference type="EMBL" id="LXFE01000177">
    <property type="protein sequence ID" value="OLL26479.1"/>
    <property type="molecule type" value="Genomic_DNA"/>
</dbReference>
<keyword evidence="3" id="KW-0862">Zinc</keyword>
<evidence type="ECO:0000259" key="6">
    <source>
        <dbReference type="PROSITE" id="PS51792"/>
    </source>
</evidence>
<dbReference type="InterPro" id="IPR034751">
    <property type="entry name" value="Yippee"/>
</dbReference>
<organism evidence="7 8">
    <name type="scientific">Neolecta irregularis (strain DAH-3)</name>
    <dbReference type="NCBI Taxonomy" id="1198029"/>
    <lineage>
        <taxon>Eukaryota</taxon>
        <taxon>Fungi</taxon>
        <taxon>Dikarya</taxon>
        <taxon>Ascomycota</taxon>
        <taxon>Taphrinomycotina</taxon>
        <taxon>Neolectales</taxon>
        <taxon>Neolectaceae</taxon>
        <taxon>Neolecta</taxon>
    </lineage>
</organism>
<keyword evidence="8" id="KW-1185">Reference proteome</keyword>
<evidence type="ECO:0000256" key="4">
    <source>
        <dbReference type="RuleBase" id="RU110713"/>
    </source>
</evidence>
<reference evidence="7 8" key="1">
    <citation type="submission" date="2016-04" db="EMBL/GenBank/DDBJ databases">
        <title>Evolutionary innovation and constraint leading to complex multicellularity in the Ascomycota.</title>
        <authorList>
            <person name="Cisse O."/>
            <person name="Nguyen A."/>
            <person name="Hewitt D.A."/>
            <person name="Jedd G."/>
            <person name="Stajich J.E."/>
        </authorList>
    </citation>
    <scope>NUCLEOTIDE SEQUENCE [LARGE SCALE GENOMIC DNA]</scope>
    <source>
        <strain evidence="7 8">DAH-3</strain>
    </source>
</reference>
<gene>
    <name evidence="7" type="ORF">NEOLI_003363</name>
</gene>
<dbReference type="GO" id="GO:0046872">
    <property type="term" value="F:metal ion binding"/>
    <property type="evidence" value="ECO:0007669"/>
    <property type="project" value="UniProtKB-KW"/>
</dbReference>
<dbReference type="Proteomes" id="UP000186594">
    <property type="component" value="Unassembled WGS sequence"/>
</dbReference>
<evidence type="ECO:0000256" key="1">
    <source>
        <dbReference type="ARBA" id="ARBA00005613"/>
    </source>
</evidence>
<feature type="compositionally biased region" description="Polar residues" evidence="5">
    <location>
        <begin position="15"/>
        <end position="24"/>
    </location>
</feature>
<dbReference type="InterPro" id="IPR039058">
    <property type="entry name" value="Yippee_fam"/>
</dbReference>
<dbReference type="Pfam" id="PF03226">
    <property type="entry name" value="Yippee-Mis18"/>
    <property type="match status" value="1"/>
</dbReference>
<protein>
    <recommendedName>
        <fullName evidence="4">Protein yippee-like</fullName>
    </recommendedName>
</protein>
<sequence length="81" mass="9533">MLKDRHSEVNMERPTYSTKVNTIDGNPEERTMTTGRHIVRDIKCCGCESIVGWKYDRAYEQSEAYKEGKFILEYELLKIVK</sequence>
<feature type="compositionally biased region" description="Basic and acidic residues" evidence="5">
    <location>
        <begin position="1"/>
        <end position="11"/>
    </location>
</feature>
<comment type="similarity">
    <text evidence="1 4">Belongs to the yippee family.</text>
</comment>
<proteinExistence type="inferred from homology"/>
<evidence type="ECO:0000256" key="2">
    <source>
        <dbReference type="ARBA" id="ARBA00022723"/>
    </source>
</evidence>
<dbReference type="OMA" id="CESIVGW"/>
<dbReference type="PROSITE" id="PS51792">
    <property type="entry name" value="YIPPEE"/>
    <property type="match status" value="1"/>
</dbReference>
<name>A0A1U7LV29_NEOID</name>